<accession>A0A0K2SMW9</accession>
<dbReference type="STRING" id="1555112.LIP_2635"/>
<keyword evidence="1" id="KW-1003">Cell membrane</keyword>
<keyword evidence="4 6" id="KW-0472">Membrane</keyword>
<name>A0A0K2SMW9_LIMPI</name>
<keyword evidence="3 6" id="KW-1133">Transmembrane helix</keyword>
<dbReference type="PANTHER" id="PTHR41335:SF1">
    <property type="entry name" value="MEMBRANE PROTEIN"/>
    <property type="match status" value="1"/>
</dbReference>
<organism evidence="8 9">
    <name type="scientific">Limnochorda pilosa</name>
    <dbReference type="NCBI Taxonomy" id="1555112"/>
    <lineage>
        <taxon>Bacteria</taxon>
        <taxon>Bacillati</taxon>
        <taxon>Bacillota</taxon>
        <taxon>Limnochordia</taxon>
        <taxon>Limnochordales</taxon>
        <taxon>Limnochordaceae</taxon>
        <taxon>Limnochorda</taxon>
    </lineage>
</organism>
<evidence type="ECO:0000256" key="6">
    <source>
        <dbReference type="SAM" id="Phobius"/>
    </source>
</evidence>
<evidence type="ECO:0000256" key="2">
    <source>
        <dbReference type="ARBA" id="ARBA00022692"/>
    </source>
</evidence>
<feature type="domain" description="Lipopolysaccharide assembly protein A" evidence="7">
    <location>
        <begin position="21"/>
        <end position="82"/>
    </location>
</feature>
<reference evidence="9" key="1">
    <citation type="submission" date="2015-07" db="EMBL/GenBank/DDBJ databases">
        <title>Complete genome sequence and phylogenetic analysis of Limnochorda pilosa.</title>
        <authorList>
            <person name="Watanabe M."/>
            <person name="Kojima H."/>
            <person name="Fukui M."/>
        </authorList>
    </citation>
    <scope>NUCLEOTIDE SEQUENCE [LARGE SCALE GENOMIC DNA]</scope>
    <source>
        <strain evidence="9">HC45</strain>
    </source>
</reference>
<dbReference type="Proteomes" id="UP000065807">
    <property type="component" value="Chromosome"/>
</dbReference>
<dbReference type="EMBL" id="AP014924">
    <property type="protein sequence ID" value="BAS28465.1"/>
    <property type="molecule type" value="Genomic_DNA"/>
</dbReference>
<evidence type="ECO:0000256" key="1">
    <source>
        <dbReference type="ARBA" id="ARBA00022475"/>
    </source>
</evidence>
<keyword evidence="2 6" id="KW-0812">Transmembrane</keyword>
<dbReference type="AlphaFoldDB" id="A0A0K2SMW9"/>
<proteinExistence type="predicted"/>
<feature type="region of interest" description="Disordered" evidence="5">
    <location>
        <begin position="82"/>
        <end position="120"/>
    </location>
</feature>
<dbReference type="KEGG" id="lpil:LIP_2635"/>
<keyword evidence="9" id="KW-1185">Reference proteome</keyword>
<reference evidence="9" key="2">
    <citation type="journal article" date="2016" name="Int. J. Syst. Evol. Microbiol.">
        <title>Complete genome sequence and cell structure of Limnochorda pilosa, a Gram-negative spore-former within the phylum Firmicutes.</title>
        <authorList>
            <person name="Watanabe M."/>
            <person name="Kojima H."/>
            <person name="Fukui M."/>
        </authorList>
    </citation>
    <scope>NUCLEOTIDE SEQUENCE [LARGE SCALE GENOMIC DNA]</scope>
    <source>
        <strain evidence="9">HC45</strain>
    </source>
</reference>
<evidence type="ECO:0000313" key="8">
    <source>
        <dbReference type="EMBL" id="BAS28465.1"/>
    </source>
</evidence>
<evidence type="ECO:0000256" key="3">
    <source>
        <dbReference type="ARBA" id="ARBA00022989"/>
    </source>
</evidence>
<evidence type="ECO:0000259" key="7">
    <source>
        <dbReference type="Pfam" id="PF06305"/>
    </source>
</evidence>
<dbReference type="Pfam" id="PF06305">
    <property type="entry name" value="LapA_dom"/>
    <property type="match status" value="1"/>
</dbReference>
<protein>
    <recommendedName>
        <fullName evidence="7">Lipopolysaccharide assembly protein A domain-containing protein</fullName>
    </recommendedName>
</protein>
<gene>
    <name evidence="8" type="ORF">LIP_2635</name>
</gene>
<dbReference type="GO" id="GO:0005886">
    <property type="term" value="C:plasma membrane"/>
    <property type="evidence" value="ECO:0007669"/>
    <property type="project" value="InterPro"/>
</dbReference>
<dbReference type="InterPro" id="IPR010445">
    <property type="entry name" value="LapA_dom"/>
</dbReference>
<dbReference type="PANTHER" id="PTHR41335">
    <property type="entry name" value="MEMBRANE PROTEIN-RELATED"/>
    <property type="match status" value="1"/>
</dbReference>
<evidence type="ECO:0000256" key="5">
    <source>
        <dbReference type="SAM" id="MobiDB-lite"/>
    </source>
</evidence>
<sequence>MVWLLVLALIFALLVAVFALQNAAVIVVHLFAWQVEVSLVLVVLASATVGAVSVGLAAMVQRVRVGIRLRQLEARLRELEQARQAGPAKGTVPEVRASAPPDPPAPQTAQESSPAGGERP</sequence>
<evidence type="ECO:0000256" key="4">
    <source>
        <dbReference type="ARBA" id="ARBA00023136"/>
    </source>
</evidence>
<dbReference type="RefSeq" id="WP_068138855.1">
    <property type="nucleotide sequence ID" value="NZ_AP014924.1"/>
</dbReference>
<evidence type="ECO:0000313" key="9">
    <source>
        <dbReference type="Proteomes" id="UP000065807"/>
    </source>
</evidence>
<feature type="transmembrane region" description="Helical" evidence="6">
    <location>
        <begin position="39"/>
        <end position="60"/>
    </location>
</feature>